<evidence type="ECO:0000256" key="1">
    <source>
        <dbReference type="SAM" id="Phobius"/>
    </source>
</evidence>
<protein>
    <recommendedName>
        <fullName evidence="2">DUF3592 domain-containing protein</fullName>
    </recommendedName>
</protein>
<sequence length="156" mass="16632">MGFEINGPSSTIGVVLLLLGGLALVGYGGYSYVTQSSAIDSAVDVNATVTSTGVEEVDQRRGVAYAPRATFNYTYEGQSYTASNVYPGPLTRDFGTREAAREQLDGYETGDTVTAYVPPDAPENAFLVRERSNKPFFVIGIGILLALGGLYSIRNL</sequence>
<evidence type="ECO:0000313" key="4">
    <source>
        <dbReference type="Proteomes" id="UP000198775"/>
    </source>
</evidence>
<feature type="domain" description="DUF3592" evidence="2">
    <location>
        <begin position="45"/>
        <end position="131"/>
    </location>
</feature>
<reference evidence="4" key="1">
    <citation type="submission" date="2016-10" db="EMBL/GenBank/DDBJ databases">
        <authorList>
            <person name="Varghese N."/>
            <person name="Submissions S."/>
        </authorList>
    </citation>
    <scope>NUCLEOTIDE SEQUENCE [LARGE SCALE GENOMIC DNA]</scope>
    <source>
        <strain evidence="4">IBRC-M 10043</strain>
    </source>
</reference>
<dbReference type="Pfam" id="PF12158">
    <property type="entry name" value="DUF3592"/>
    <property type="match status" value="1"/>
</dbReference>
<accession>A0A1H8M0E7</accession>
<dbReference type="Proteomes" id="UP000198775">
    <property type="component" value="Unassembled WGS sequence"/>
</dbReference>
<keyword evidence="4" id="KW-1185">Reference proteome</keyword>
<proteinExistence type="predicted"/>
<evidence type="ECO:0000259" key="2">
    <source>
        <dbReference type="Pfam" id="PF12158"/>
    </source>
</evidence>
<feature type="transmembrane region" description="Helical" evidence="1">
    <location>
        <begin position="12"/>
        <end position="33"/>
    </location>
</feature>
<dbReference type="EMBL" id="FOCX01000008">
    <property type="protein sequence ID" value="SEO10852.1"/>
    <property type="molecule type" value="Genomic_DNA"/>
</dbReference>
<evidence type="ECO:0000313" key="3">
    <source>
        <dbReference type="EMBL" id="SEO10852.1"/>
    </source>
</evidence>
<gene>
    <name evidence="3" type="ORF">SAMN05216388_100876</name>
</gene>
<keyword evidence="1" id="KW-0472">Membrane</keyword>
<dbReference type="AlphaFoldDB" id="A0A1H8M0E7"/>
<organism evidence="3 4">
    <name type="scientific">Halorientalis persicus</name>
    <dbReference type="NCBI Taxonomy" id="1367881"/>
    <lineage>
        <taxon>Archaea</taxon>
        <taxon>Methanobacteriati</taxon>
        <taxon>Methanobacteriota</taxon>
        <taxon>Stenosarchaea group</taxon>
        <taxon>Halobacteria</taxon>
        <taxon>Halobacteriales</taxon>
        <taxon>Haloarculaceae</taxon>
        <taxon>Halorientalis</taxon>
    </lineage>
</organism>
<dbReference type="InterPro" id="IPR021994">
    <property type="entry name" value="DUF3592"/>
</dbReference>
<dbReference type="RefSeq" id="WP_092659744.1">
    <property type="nucleotide sequence ID" value="NZ_FOCX01000008.1"/>
</dbReference>
<feature type="transmembrane region" description="Helical" evidence="1">
    <location>
        <begin position="136"/>
        <end position="153"/>
    </location>
</feature>
<keyword evidence="1" id="KW-0812">Transmembrane</keyword>
<dbReference type="OrthoDB" id="186649at2157"/>
<name>A0A1H8M0E7_9EURY</name>
<keyword evidence="1" id="KW-1133">Transmembrane helix</keyword>